<comment type="caution">
    <text evidence="1">The sequence shown here is derived from an EMBL/GenBank/DDBJ whole genome shotgun (WGS) entry which is preliminary data.</text>
</comment>
<proteinExistence type="predicted"/>
<organism evidence="1 2">
    <name type="scientific">Acaulospora colombiana</name>
    <dbReference type="NCBI Taxonomy" id="27376"/>
    <lineage>
        <taxon>Eukaryota</taxon>
        <taxon>Fungi</taxon>
        <taxon>Fungi incertae sedis</taxon>
        <taxon>Mucoromycota</taxon>
        <taxon>Glomeromycotina</taxon>
        <taxon>Glomeromycetes</taxon>
        <taxon>Diversisporales</taxon>
        <taxon>Acaulosporaceae</taxon>
        <taxon>Acaulospora</taxon>
    </lineage>
</organism>
<evidence type="ECO:0000313" key="1">
    <source>
        <dbReference type="EMBL" id="CAG8614791.1"/>
    </source>
</evidence>
<keyword evidence="2" id="KW-1185">Reference proteome</keyword>
<dbReference type="EMBL" id="CAJVPT010015875">
    <property type="protein sequence ID" value="CAG8614791.1"/>
    <property type="molecule type" value="Genomic_DNA"/>
</dbReference>
<reference evidence="1" key="1">
    <citation type="submission" date="2021-06" db="EMBL/GenBank/DDBJ databases">
        <authorList>
            <person name="Kallberg Y."/>
            <person name="Tangrot J."/>
            <person name="Rosling A."/>
        </authorList>
    </citation>
    <scope>NUCLEOTIDE SEQUENCE</scope>
    <source>
        <strain evidence="1">CL356</strain>
    </source>
</reference>
<sequence length="107" mass="11999">MRQERFYGEVQTWEMDVENKCSNNGLGIMPKSFRIFTKAAKNAIHSSYCSRFRGHPHRLNGLAVAALGSRPIVLWMGIAATRLLSHLAAQSSCQISLTTSKYIQQTL</sequence>
<evidence type="ECO:0000313" key="2">
    <source>
        <dbReference type="Proteomes" id="UP000789525"/>
    </source>
</evidence>
<gene>
    <name evidence="1" type="ORF">ACOLOM_LOCUS7134</name>
</gene>
<name>A0ACA9MYG1_9GLOM</name>
<accession>A0ACA9MYG1</accession>
<dbReference type="Proteomes" id="UP000789525">
    <property type="component" value="Unassembled WGS sequence"/>
</dbReference>
<protein>
    <submittedName>
        <fullName evidence="1">495_t:CDS:1</fullName>
    </submittedName>
</protein>